<keyword evidence="1" id="KW-0472">Membrane</keyword>
<evidence type="ECO:0000256" key="2">
    <source>
        <dbReference type="SAM" id="SignalP"/>
    </source>
</evidence>
<feature type="chain" id="PRO_5028898259" description="TrbC/VIRB2 family protein" evidence="2">
    <location>
        <begin position="23"/>
        <end position="108"/>
    </location>
</feature>
<evidence type="ECO:0000313" key="4">
    <source>
        <dbReference type="Proteomes" id="UP000482960"/>
    </source>
</evidence>
<name>A0A6V8LL40_9ACTN</name>
<keyword evidence="4" id="KW-1185">Reference proteome</keyword>
<dbReference type="RefSeq" id="WP_173080002.1">
    <property type="nucleotide sequence ID" value="NZ_BAABJB010000065.1"/>
</dbReference>
<feature type="transmembrane region" description="Helical" evidence="1">
    <location>
        <begin position="79"/>
        <end position="105"/>
    </location>
</feature>
<dbReference type="Pfam" id="PF18895">
    <property type="entry name" value="T4SS_pilin"/>
    <property type="match status" value="1"/>
</dbReference>
<proteinExistence type="predicted"/>
<dbReference type="EMBL" id="BLPG01000001">
    <property type="protein sequence ID" value="GFJ93355.1"/>
    <property type="molecule type" value="Genomic_DNA"/>
</dbReference>
<organism evidence="3 4">
    <name type="scientific">Phytohabitans rumicis</name>
    <dbReference type="NCBI Taxonomy" id="1076125"/>
    <lineage>
        <taxon>Bacteria</taxon>
        <taxon>Bacillati</taxon>
        <taxon>Actinomycetota</taxon>
        <taxon>Actinomycetes</taxon>
        <taxon>Micromonosporales</taxon>
        <taxon>Micromonosporaceae</taxon>
    </lineage>
</organism>
<evidence type="ECO:0000256" key="1">
    <source>
        <dbReference type="SAM" id="Phobius"/>
    </source>
</evidence>
<keyword evidence="1" id="KW-1133">Transmembrane helix</keyword>
<sequence>MNRIIRTAARAASAITTAVVLAAPEPGEDPTADLEVVIDDATKWIAGIAFAIATLFATAGLALYMMAGGDTAQIERAKVAFKAAGLGYAGVILAPIFLGILGQILGEI</sequence>
<dbReference type="Proteomes" id="UP000482960">
    <property type="component" value="Unassembled WGS sequence"/>
</dbReference>
<dbReference type="AlphaFoldDB" id="A0A6V8LL40"/>
<keyword evidence="1" id="KW-0812">Transmembrane</keyword>
<dbReference type="InterPro" id="IPR043993">
    <property type="entry name" value="T4SS_pilin"/>
</dbReference>
<feature type="transmembrane region" description="Helical" evidence="1">
    <location>
        <begin position="46"/>
        <end position="67"/>
    </location>
</feature>
<accession>A0A6V8LL40</accession>
<feature type="signal peptide" evidence="2">
    <location>
        <begin position="1"/>
        <end position="22"/>
    </location>
</feature>
<evidence type="ECO:0008006" key="5">
    <source>
        <dbReference type="Google" id="ProtNLM"/>
    </source>
</evidence>
<gene>
    <name evidence="3" type="ORF">Prum_069970</name>
</gene>
<reference evidence="3 4" key="1">
    <citation type="submission" date="2020-03" db="EMBL/GenBank/DDBJ databases">
        <title>Whole genome shotgun sequence of Phytohabitans rumicis NBRC 108638.</title>
        <authorList>
            <person name="Komaki H."/>
            <person name="Tamura T."/>
        </authorList>
    </citation>
    <scope>NUCLEOTIDE SEQUENCE [LARGE SCALE GENOMIC DNA]</scope>
    <source>
        <strain evidence="3 4">NBRC 108638</strain>
    </source>
</reference>
<protein>
    <recommendedName>
        <fullName evidence="5">TrbC/VIRB2 family protein</fullName>
    </recommendedName>
</protein>
<keyword evidence="2" id="KW-0732">Signal</keyword>
<evidence type="ECO:0000313" key="3">
    <source>
        <dbReference type="EMBL" id="GFJ93355.1"/>
    </source>
</evidence>
<comment type="caution">
    <text evidence="3">The sequence shown here is derived from an EMBL/GenBank/DDBJ whole genome shotgun (WGS) entry which is preliminary data.</text>
</comment>
<reference evidence="3 4" key="2">
    <citation type="submission" date="2020-03" db="EMBL/GenBank/DDBJ databases">
        <authorList>
            <person name="Ichikawa N."/>
            <person name="Kimura A."/>
            <person name="Kitahashi Y."/>
            <person name="Uohara A."/>
        </authorList>
    </citation>
    <scope>NUCLEOTIDE SEQUENCE [LARGE SCALE GENOMIC DNA]</scope>
    <source>
        <strain evidence="3 4">NBRC 108638</strain>
    </source>
</reference>